<evidence type="ECO:0000313" key="4">
    <source>
        <dbReference type="EMBL" id="TNC46789.1"/>
    </source>
</evidence>
<dbReference type="CDD" id="cd04301">
    <property type="entry name" value="NAT_SF"/>
    <property type="match status" value="1"/>
</dbReference>
<gene>
    <name evidence="4" type="ORF">FHG66_18180</name>
</gene>
<sequence>MRLRPATSEDAPALARILGDWVRETGWMPVLHTREEDLGFVRLMIEGMEVTVADEGSPLGFLALDGDQVPALQVAPEARGRGIGRALLDHAKSQNRHLALWVFEANARAVAFYEREGFEVARRTDGLHNEEGLPDLRMIWNAAP</sequence>
<proteinExistence type="predicted"/>
<dbReference type="Gene3D" id="3.40.630.30">
    <property type="match status" value="1"/>
</dbReference>
<reference evidence="4 5" key="1">
    <citation type="submission" date="2019-06" db="EMBL/GenBank/DDBJ databases">
        <title>YIM 131921 draft genome.</title>
        <authorList>
            <person name="Jiang L."/>
        </authorList>
    </citation>
    <scope>NUCLEOTIDE SEQUENCE [LARGE SCALE GENOMIC DNA]</scope>
    <source>
        <strain evidence="4 5">YIM 131921</strain>
    </source>
</reference>
<name>A0A5C4MPC0_9RHOB</name>
<dbReference type="PROSITE" id="PS51186">
    <property type="entry name" value="GNAT"/>
    <property type="match status" value="1"/>
</dbReference>
<keyword evidence="2" id="KW-0012">Acyltransferase</keyword>
<comment type="caution">
    <text evidence="4">The sequence shown here is derived from an EMBL/GenBank/DDBJ whole genome shotgun (WGS) entry which is preliminary data.</text>
</comment>
<dbReference type="Pfam" id="PF13508">
    <property type="entry name" value="Acetyltransf_7"/>
    <property type="match status" value="1"/>
</dbReference>
<organism evidence="4 5">
    <name type="scientific">Rubellimicrobium rubrum</name>
    <dbReference type="NCBI Taxonomy" id="2585369"/>
    <lineage>
        <taxon>Bacteria</taxon>
        <taxon>Pseudomonadati</taxon>
        <taxon>Pseudomonadota</taxon>
        <taxon>Alphaproteobacteria</taxon>
        <taxon>Rhodobacterales</taxon>
        <taxon>Roseobacteraceae</taxon>
        <taxon>Rubellimicrobium</taxon>
    </lineage>
</organism>
<dbReference type="EMBL" id="VDFU01000032">
    <property type="protein sequence ID" value="TNC46789.1"/>
    <property type="molecule type" value="Genomic_DNA"/>
</dbReference>
<dbReference type="GO" id="GO:0016747">
    <property type="term" value="F:acyltransferase activity, transferring groups other than amino-acyl groups"/>
    <property type="evidence" value="ECO:0007669"/>
    <property type="project" value="InterPro"/>
</dbReference>
<protein>
    <submittedName>
        <fullName evidence="4">GNAT family N-acetyltransferase</fullName>
    </submittedName>
</protein>
<dbReference type="PANTHER" id="PTHR43800:SF1">
    <property type="entry name" value="PEPTIDYL-LYSINE N-ACETYLTRANSFERASE YJAB"/>
    <property type="match status" value="1"/>
</dbReference>
<dbReference type="OrthoDB" id="9797417at2"/>
<feature type="domain" description="N-acetyltransferase" evidence="3">
    <location>
        <begin position="1"/>
        <end position="143"/>
    </location>
</feature>
<keyword evidence="1 4" id="KW-0808">Transferase</keyword>
<dbReference type="InterPro" id="IPR000182">
    <property type="entry name" value="GNAT_dom"/>
</dbReference>
<dbReference type="RefSeq" id="WP_139078472.1">
    <property type="nucleotide sequence ID" value="NZ_VDFU01000032.1"/>
</dbReference>
<evidence type="ECO:0000256" key="2">
    <source>
        <dbReference type="ARBA" id="ARBA00023315"/>
    </source>
</evidence>
<keyword evidence="5" id="KW-1185">Reference proteome</keyword>
<evidence type="ECO:0000256" key="1">
    <source>
        <dbReference type="ARBA" id="ARBA00022679"/>
    </source>
</evidence>
<dbReference type="AlphaFoldDB" id="A0A5C4MPC0"/>
<dbReference type="InterPro" id="IPR016181">
    <property type="entry name" value="Acyl_CoA_acyltransferase"/>
</dbReference>
<evidence type="ECO:0000259" key="3">
    <source>
        <dbReference type="PROSITE" id="PS51186"/>
    </source>
</evidence>
<dbReference type="Proteomes" id="UP000305887">
    <property type="component" value="Unassembled WGS sequence"/>
</dbReference>
<accession>A0A5C4MPC0</accession>
<dbReference type="PANTHER" id="PTHR43800">
    <property type="entry name" value="PEPTIDYL-LYSINE N-ACETYLTRANSFERASE YJAB"/>
    <property type="match status" value="1"/>
</dbReference>
<evidence type="ECO:0000313" key="5">
    <source>
        <dbReference type="Proteomes" id="UP000305887"/>
    </source>
</evidence>
<dbReference type="SUPFAM" id="SSF55729">
    <property type="entry name" value="Acyl-CoA N-acyltransferases (Nat)"/>
    <property type="match status" value="1"/>
</dbReference>